<keyword evidence="4 7" id="KW-0863">Zinc-finger</keyword>
<dbReference type="GO" id="GO:0000978">
    <property type="term" value="F:RNA polymerase II cis-regulatory region sequence-specific DNA binding"/>
    <property type="evidence" value="ECO:0007669"/>
    <property type="project" value="TreeGrafter"/>
</dbReference>
<evidence type="ECO:0000256" key="5">
    <source>
        <dbReference type="ARBA" id="ARBA00022833"/>
    </source>
</evidence>
<dbReference type="PANTHER" id="PTHR14003:SF19">
    <property type="entry name" value="YY2 TRANSCRIPTION FACTOR"/>
    <property type="match status" value="1"/>
</dbReference>
<evidence type="ECO:0000256" key="7">
    <source>
        <dbReference type="PROSITE-ProRule" id="PRU00042"/>
    </source>
</evidence>
<evidence type="ECO:0000256" key="1">
    <source>
        <dbReference type="ARBA" id="ARBA00004123"/>
    </source>
</evidence>
<evidence type="ECO:0000313" key="10">
    <source>
        <dbReference type="Proteomes" id="UP000772434"/>
    </source>
</evidence>
<dbReference type="SUPFAM" id="SSF57667">
    <property type="entry name" value="beta-beta-alpha zinc fingers"/>
    <property type="match status" value="2"/>
</dbReference>
<dbReference type="Pfam" id="PF00096">
    <property type="entry name" value="zf-C2H2"/>
    <property type="match status" value="2"/>
</dbReference>
<dbReference type="AlphaFoldDB" id="A0A9P5Q5E6"/>
<sequence length="134" mass="14858">FDCQSCKKNFDRKTDLKRHQLIHAGEKPHACSWPGCERTFAQSSGLNTHMNTHTRNRPHLCKIPGCAAKFGDPSSRSRHVKEVHMPELGTFQCPFSGCPSTSVIFSSSSMPKSSCFVASSALGRLKATYELNTR</sequence>
<comment type="subcellular location">
    <subcellularLocation>
        <location evidence="1">Nucleus</location>
    </subcellularLocation>
</comment>
<dbReference type="Proteomes" id="UP000772434">
    <property type="component" value="Unassembled WGS sequence"/>
</dbReference>
<dbReference type="GO" id="GO:0005667">
    <property type="term" value="C:transcription regulator complex"/>
    <property type="evidence" value="ECO:0007669"/>
    <property type="project" value="TreeGrafter"/>
</dbReference>
<dbReference type="GO" id="GO:0000981">
    <property type="term" value="F:DNA-binding transcription factor activity, RNA polymerase II-specific"/>
    <property type="evidence" value="ECO:0007669"/>
    <property type="project" value="UniProtKB-ARBA"/>
</dbReference>
<evidence type="ECO:0000256" key="4">
    <source>
        <dbReference type="ARBA" id="ARBA00022771"/>
    </source>
</evidence>
<dbReference type="SMART" id="SM00355">
    <property type="entry name" value="ZnF_C2H2"/>
    <property type="match status" value="3"/>
</dbReference>
<gene>
    <name evidence="9" type="ORF">BDP27DRAFT_1206185</name>
</gene>
<feature type="domain" description="C2H2-type" evidence="8">
    <location>
        <begin position="1"/>
        <end position="28"/>
    </location>
</feature>
<evidence type="ECO:0000256" key="2">
    <source>
        <dbReference type="ARBA" id="ARBA00022723"/>
    </source>
</evidence>
<dbReference type="InterPro" id="IPR013087">
    <property type="entry name" value="Znf_C2H2_type"/>
</dbReference>
<dbReference type="PANTHER" id="PTHR14003">
    <property type="entry name" value="TRANSCRIPTIONAL REPRESSOR PROTEIN YY"/>
    <property type="match status" value="1"/>
</dbReference>
<dbReference type="OrthoDB" id="654211at2759"/>
<keyword evidence="5" id="KW-0862">Zinc</keyword>
<dbReference type="Gene3D" id="3.30.160.60">
    <property type="entry name" value="Classic Zinc Finger"/>
    <property type="match status" value="3"/>
</dbReference>
<keyword evidence="2" id="KW-0479">Metal-binding</keyword>
<dbReference type="PROSITE" id="PS00028">
    <property type="entry name" value="ZINC_FINGER_C2H2_1"/>
    <property type="match status" value="3"/>
</dbReference>
<dbReference type="EMBL" id="JADNRY010000001">
    <property type="protein sequence ID" value="KAF9078426.1"/>
    <property type="molecule type" value="Genomic_DNA"/>
</dbReference>
<comment type="caution">
    <text evidence="9">The sequence shown here is derived from an EMBL/GenBank/DDBJ whole genome shotgun (WGS) entry which is preliminary data.</text>
</comment>
<dbReference type="GO" id="GO:0031519">
    <property type="term" value="C:PcG protein complex"/>
    <property type="evidence" value="ECO:0007669"/>
    <property type="project" value="TreeGrafter"/>
</dbReference>
<keyword evidence="3" id="KW-0677">Repeat</keyword>
<evidence type="ECO:0000256" key="3">
    <source>
        <dbReference type="ARBA" id="ARBA00022737"/>
    </source>
</evidence>
<feature type="domain" description="C2H2-type" evidence="8">
    <location>
        <begin position="29"/>
        <end position="58"/>
    </location>
</feature>
<dbReference type="PROSITE" id="PS50157">
    <property type="entry name" value="ZINC_FINGER_C2H2_2"/>
    <property type="match status" value="2"/>
</dbReference>
<reference evidence="9" key="1">
    <citation type="submission" date="2020-11" db="EMBL/GenBank/DDBJ databases">
        <authorList>
            <consortium name="DOE Joint Genome Institute"/>
            <person name="Ahrendt S."/>
            <person name="Riley R."/>
            <person name="Andreopoulos W."/>
            <person name="Labutti K."/>
            <person name="Pangilinan J."/>
            <person name="Ruiz-Duenas F.J."/>
            <person name="Barrasa J.M."/>
            <person name="Sanchez-Garcia M."/>
            <person name="Camarero S."/>
            <person name="Miyauchi S."/>
            <person name="Serrano A."/>
            <person name="Linde D."/>
            <person name="Babiker R."/>
            <person name="Drula E."/>
            <person name="Ayuso-Fernandez I."/>
            <person name="Pacheco R."/>
            <person name="Padilla G."/>
            <person name="Ferreira P."/>
            <person name="Barriuso J."/>
            <person name="Kellner H."/>
            <person name="Castanera R."/>
            <person name="Alfaro M."/>
            <person name="Ramirez L."/>
            <person name="Pisabarro A.G."/>
            <person name="Kuo A."/>
            <person name="Tritt A."/>
            <person name="Lipzen A."/>
            <person name="He G."/>
            <person name="Yan M."/>
            <person name="Ng V."/>
            <person name="Cullen D."/>
            <person name="Martin F."/>
            <person name="Rosso M.-N."/>
            <person name="Henrissat B."/>
            <person name="Hibbett D."/>
            <person name="Martinez A.T."/>
            <person name="Grigoriev I.V."/>
        </authorList>
    </citation>
    <scope>NUCLEOTIDE SEQUENCE</scope>
    <source>
        <strain evidence="9">AH 40177</strain>
    </source>
</reference>
<feature type="non-terminal residue" evidence="9">
    <location>
        <position position="1"/>
    </location>
</feature>
<dbReference type="FunFam" id="3.30.160.60:FF:000125">
    <property type="entry name" value="Putative zinc finger protein 143"/>
    <property type="match status" value="1"/>
</dbReference>
<dbReference type="GO" id="GO:0008270">
    <property type="term" value="F:zinc ion binding"/>
    <property type="evidence" value="ECO:0007669"/>
    <property type="project" value="UniProtKB-KW"/>
</dbReference>
<dbReference type="FunFam" id="3.30.160.60:FF:001498">
    <property type="entry name" value="Zinc finger protein 404"/>
    <property type="match status" value="1"/>
</dbReference>
<keyword evidence="10" id="KW-1185">Reference proteome</keyword>
<keyword evidence="6" id="KW-0539">Nucleus</keyword>
<organism evidence="9 10">
    <name type="scientific">Rhodocollybia butyracea</name>
    <dbReference type="NCBI Taxonomy" id="206335"/>
    <lineage>
        <taxon>Eukaryota</taxon>
        <taxon>Fungi</taxon>
        <taxon>Dikarya</taxon>
        <taxon>Basidiomycota</taxon>
        <taxon>Agaricomycotina</taxon>
        <taxon>Agaricomycetes</taxon>
        <taxon>Agaricomycetidae</taxon>
        <taxon>Agaricales</taxon>
        <taxon>Marasmiineae</taxon>
        <taxon>Omphalotaceae</taxon>
        <taxon>Rhodocollybia</taxon>
    </lineage>
</organism>
<dbReference type="GO" id="GO:0000785">
    <property type="term" value="C:chromatin"/>
    <property type="evidence" value="ECO:0007669"/>
    <property type="project" value="TreeGrafter"/>
</dbReference>
<evidence type="ECO:0000256" key="6">
    <source>
        <dbReference type="ARBA" id="ARBA00023242"/>
    </source>
</evidence>
<accession>A0A9P5Q5E6</accession>
<protein>
    <recommendedName>
        <fullName evidence="8">C2H2-type domain-containing protein</fullName>
    </recommendedName>
</protein>
<evidence type="ECO:0000313" key="9">
    <source>
        <dbReference type="EMBL" id="KAF9078426.1"/>
    </source>
</evidence>
<name>A0A9P5Q5E6_9AGAR</name>
<proteinExistence type="predicted"/>
<evidence type="ECO:0000259" key="8">
    <source>
        <dbReference type="PROSITE" id="PS50157"/>
    </source>
</evidence>
<dbReference type="InterPro" id="IPR036236">
    <property type="entry name" value="Znf_C2H2_sf"/>
</dbReference>